<keyword evidence="1" id="KW-0472">Membrane</keyword>
<protein>
    <submittedName>
        <fullName evidence="2">DUF3307 domain-containing protein</fullName>
    </submittedName>
</protein>
<dbReference type="InterPro" id="IPR021737">
    <property type="entry name" value="Phage_phiKZ_Orf197"/>
</dbReference>
<feature type="transmembrane region" description="Helical" evidence="1">
    <location>
        <begin position="102"/>
        <end position="125"/>
    </location>
</feature>
<keyword evidence="1" id="KW-0812">Transmembrane</keyword>
<accession>A0AAU7D7H3</accession>
<keyword evidence="1" id="KW-1133">Transmembrane helix</keyword>
<gene>
    <name evidence="2" type="ORF">P8936_16435</name>
</gene>
<reference evidence="2" key="1">
    <citation type="submission" date="2023-03" db="EMBL/GenBank/DDBJ databases">
        <title>Edaphobacter sp.</title>
        <authorList>
            <person name="Huber K.J."/>
            <person name="Papendorf J."/>
            <person name="Pilke C."/>
            <person name="Bunk B."/>
            <person name="Sproeer C."/>
            <person name="Pester M."/>
        </authorList>
    </citation>
    <scope>NUCLEOTIDE SEQUENCE</scope>
    <source>
        <strain evidence="2">DSM 109920</strain>
    </source>
</reference>
<organism evidence="2">
    <name type="scientific">Edaphobacter paludis</name>
    <dbReference type="NCBI Taxonomy" id="3035702"/>
    <lineage>
        <taxon>Bacteria</taxon>
        <taxon>Pseudomonadati</taxon>
        <taxon>Acidobacteriota</taxon>
        <taxon>Terriglobia</taxon>
        <taxon>Terriglobales</taxon>
        <taxon>Acidobacteriaceae</taxon>
        <taxon>Edaphobacter</taxon>
    </lineage>
</organism>
<dbReference type="RefSeq" id="WP_348269736.1">
    <property type="nucleotide sequence ID" value="NZ_CP121195.1"/>
</dbReference>
<dbReference type="AlphaFoldDB" id="A0AAU7D7H3"/>
<feature type="transmembrane region" description="Helical" evidence="1">
    <location>
        <begin position="26"/>
        <end position="45"/>
    </location>
</feature>
<name>A0AAU7D7H3_9BACT</name>
<dbReference type="Pfam" id="PF11750">
    <property type="entry name" value="DUF3307"/>
    <property type="match status" value="1"/>
</dbReference>
<evidence type="ECO:0000313" key="2">
    <source>
        <dbReference type="EMBL" id="XBH13254.1"/>
    </source>
</evidence>
<feature type="transmembrane region" description="Helical" evidence="1">
    <location>
        <begin position="52"/>
        <end position="70"/>
    </location>
</feature>
<sequence length="128" mass="14360">MEQLILHLLGDYVTQSDWMAANKTKASFPAFAHALIYSLPFLLLIGSAPKPILAGLVIFGTHFLIDRFRLARYVVFAKNFLGSPWPEWSDCSVTGYPSARPAWLAVWLLIAADNTLHLAINYAALRWL</sequence>
<dbReference type="EMBL" id="CP121195">
    <property type="protein sequence ID" value="XBH13254.1"/>
    <property type="molecule type" value="Genomic_DNA"/>
</dbReference>
<proteinExistence type="predicted"/>
<evidence type="ECO:0000256" key="1">
    <source>
        <dbReference type="SAM" id="Phobius"/>
    </source>
</evidence>